<keyword evidence="6 8" id="KW-0472">Membrane</keyword>
<name>A0A1H1IMG1_9BURK</name>
<dbReference type="CDD" id="cd12915">
    <property type="entry name" value="PDC2_DGC_like"/>
    <property type="match status" value="1"/>
</dbReference>
<dbReference type="NCBIfam" id="TIGR00254">
    <property type="entry name" value="GGDEF"/>
    <property type="match status" value="1"/>
</dbReference>
<dbReference type="InterPro" id="IPR043128">
    <property type="entry name" value="Rev_trsase/Diguanyl_cyclase"/>
</dbReference>
<feature type="transmembrane region" description="Helical" evidence="8">
    <location>
        <begin position="310"/>
        <end position="333"/>
    </location>
</feature>
<comment type="subcellular location">
    <subcellularLocation>
        <location evidence="1">Cell membrane</location>
        <topology evidence="1">Multi-pass membrane protein</topology>
    </subcellularLocation>
</comment>
<dbReference type="GO" id="GO:1902201">
    <property type="term" value="P:negative regulation of bacterial-type flagellum-dependent cell motility"/>
    <property type="evidence" value="ECO:0007669"/>
    <property type="project" value="TreeGrafter"/>
</dbReference>
<protein>
    <recommendedName>
        <fullName evidence="2">diguanylate cyclase</fullName>
        <ecNumber evidence="2">2.7.7.65</ecNumber>
    </recommendedName>
</protein>
<dbReference type="AlphaFoldDB" id="A0A1H1IMG1"/>
<dbReference type="GO" id="GO:0052621">
    <property type="term" value="F:diguanylate cyclase activity"/>
    <property type="evidence" value="ECO:0007669"/>
    <property type="project" value="UniProtKB-EC"/>
</dbReference>
<dbReference type="Gene3D" id="3.30.70.270">
    <property type="match status" value="1"/>
</dbReference>
<dbReference type="PANTHER" id="PTHR45138">
    <property type="entry name" value="REGULATORY COMPONENTS OF SENSORY TRANSDUCTION SYSTEM"/>
    <property type="match status" value="1"/>
</dbReference>
<keyword evidence="4 8" id="KW-0812">Transmembrane</keyword>
<dbReference type="GO" id="GO:0005886">
    <property type="term" value="C:plasma membrane"/>
    <property type="evidence" value="ECO:0007669"/>
    <property type="project" value="UniProtKB-SubCell"/>
</dbReference>
<evidence type="ECO:0000256" key="7">
    <source>
        <dbReference type="ARBA" id="ARBA00034247"/>
    </source>
</evidence>
<feature type="domain" description="GGDEF" evidence="9">
    <location>
        <begin position="377"/>
        <end position="513"/>
    </location>
</feature>
<evidence type="ECO:0000313" key="11">
    <source>
        <dbReference type="Proteomes" id="UP000183487"/>
    </source>
</evidence>
<dbReference type="SMART" id="SM00267">
    <property type="entry name" value="GGDEF"/>
    <property type="match status" value="1"/>
</dbReference>
<gene>
    <name evidence="10" type="ORF">SAMN05443245_5385</name>
</gene>
<keyword evidence="5 8" id="KW-1133">Transmembrane helix</keyword>
<evidence type="ECO:0000256" key="4">
    <source>
        <dbReference type="ARBA" id="ARBA00022692"/>
    </source>
</evidence>
<dbReference type="InterPro" id="IPR029787">
    <property type="entry name" value="Nucleotide_cyclase"/>
</dbReference>
<dbReference type="RefSeq" id="WP_074771202.1">
    <property type="nucleotide sequence ID" value="NZ_FNKP01000002.1"/>
</dbReference>
<dbReference type="InterPro" id="IPR033479">
    <property type="entry name" value="dCache_1"/>
</dbReference>
<dbReference type="EMBL" id="FNKP01000002">
    <property type="protein sequence ID" value="SDR38887.1"/>
    <property type="molecule type" value="Genomic_DNA"/>
</dbReference>
<dbReference type="PROSITE" id="PS50887">
    <property type="entry name" value="GGDEF"/>
    <property type="match status" value="1"/>
</dbReference>
<evidence type="ECO:0000313" key="10">
    <source>
        <dbReference type="EMBL" id="SDR38887.1"/>
    </source>
</evidence>
<dbReference type="Proteomes" id="UP000183487">
    <property type="component" value="Unassembled WGS sequence"/>
</dbReference>
<organism evidence="10 11">
    <name type="scientific">Paraburkholderia fungorum</name>
    <dbReference type="NCBI Taxonomy" id="134537"/>
    <lineage>
        <taxon>Bacteria</taxon>
        <taxon>Pseudomonadati</taxon>
        <taxon>Pseudomonadota</taxon>
        <taxon>Betaproteobacteria</taxon>
        <taxon>Burkholderiales</taxon>
        <taxon>Burkholderiaceae</taxon>
        <taxon>Paraburkholderia</taxon>
    </lineage>
</organism>
<evidence type="ECO:0000256" key="3">
    <source>
        <dbReference type="ARBA" id="ARBA00022475"/>
    </source>
</evidence>
<dbReference type="EC" id="2.7.7.65" evidence="2"/>
<dbReference type="InterPro" id="IPR050469">
    <property type="entry name" value="Diguanylate_Cyclase"/>
</dbReference>
<accession>A0A1H1IMG1</accession>
<comment type="catalytic activity">
    <reaction evidence="7">
        <text>2 GTP = 3',3'-c-di-GMP + 2 diphosphate</text>
        <dbReference type="Rhea" id="RHEA:24898"/>
        <dbReference type="ChEBI" id="CHEBI:33019"/>
        <dbReference type="ChEBI" id="CHEBI:37565"/>
        <dbReference type="ChEBI" id="CHEBI:58805"/>
        <dbReference type="EC" id="2.7.7.65"/>
    </reaction>
</comment>
<dbReference type="Pfam" id="PF02743">
    <property type="entry name" value="dCache_1"/>
    <property type="match status" value="1"/>
</dbReference>
<evidence type="ECO:0000256" key="5">
    <source>
        <dbReference type="ARBA" id="ARBA00022989"/>
    </source>
</evidence>
<dbReference type="InterPro" id="IPR000160">
    <property type="entry name" value="GGDEF_dom"/>
</dbReference>
<dbReference type="Gene3D" id="3.30.450.20">
    <property type="entry name" value="PAS domain"/>
    <property type="match status" value="2"/>
</dbReference>
<proteinExistence type="predicted"/>
<dbReference type="CDD" id="cd01949">
    <property type="entry name" value="GGDEF"/>
    <property type="match status" value="1"/>
</dbReference>
<evidence type="ECO:0000256" key="8">
    <source>
        <dbReference type="SAM" id="Phobius"/>
    </source>
</evidence>
<evidence type="ECO:0000256" key="6">
    <source>
        <dbReference type="ARBA" id="ARBA00023136"/>
    </source>
</evidence>
<dbReference type="Pfam" id="PF00990">
    <property type="entry name" value="GGDEF"/>
    <property type="match status" value="1"/>
</dbReference>
<dbReference type="PANTHER" id="PTHR45138:SF9">
    <property type="entry name" value="DIGUANYLATE CYCLASE DGCM-RELATED"/>
    <property type="match status" value="1"/>
</dbReference>
<keyword evidence="3" id="KW-1003">Cell membrane</keyword>
<dbReference type="SUPFAM" id="SSF55073">
    <property type="entry name" value="Nucleotide cyclase"/>
    <property type="match status" value="1"/>
</dbReference>
<dbReference type="CDD" id="cd12914">
    <property type="entry name" value="PDC1_DGC_like"/>
    <property type="match status" value="1"/>
</dbReference>
<dbReference type="FunFam" id="3.30.70.270:FF:000001">
    <property type="entry name" value="Diguanylate cyclase domain protein"/>
    <property type="match status" value="1"/>
</dbReference>
<keyword evidence="11" id="KW-1185">Reference proteome</keyword>
<evidence type="ECO:0000259" key="9">
    <source>
        <dbReference type="PROSITE" id="PS50887"/>
    </source>
</evidence>
<evidence type="ECO:0000256" key="2">
    <source>
        <dbReference type="ARBA" id="ARBA00012528"/>
    </source>
</evidence>
<reference evidence="11" key="1">
    <citation type="submission" date="2016-10" db="EMBL/GenBank/DDBJ databases">
        <authorList>
            <person name="Varghese N."/>
            <person name="Submissions S."/>
        </authorList>
    </citation>
    <scope>NUCLEOTIDE SEQUENCE [LARGE SCALE GENOMIC DNA]</scope>
    <source>
        <strain evidence="11">GAS106B</strain>
    </source>
</reference>
<dbReference type="GO" id="GO:0043709">
    <property type="term" value="P:cell adhesion involved in single-species biofilm formation"/>
    <property type="evidence" value="ECO:0007669"/>
    <property type="project" value="TreeGrafter"/>
</dbReference>
<sequence>MVHQTLSRRRRWRRLLRRTRDSVTRNVGNHPMVAGVAGTLIATAMAGLTLLTLQMGRADALDHARQTSQNLVSIISSDLARNVEIYDLSLQSMVDGARDPVVNALPDDLRRSVLFDRATTAAYLGGAYVIGLAGEVSASQNADINTAVRLADRDYFLAHQRSPVVGLYFSHPFHSRLRDGKLSIGLTRRIDDAKGEFAGVALLAIRIEYFQHLLERIDTGQLGAVFIVMDDGTLLARKPLIGRDIGSSIAKSPTFQMMAAHATGSYVAVSAVDGVRRMYTYARVPGTPWIASVAPAVDEVLAPWWHRSRVAGLLTLTLGAAFVMVSWALAFALRDRQRAQAALVRLAATDPLTGLSNRRVLDNRLDEEWRRARRTKQPLSALFIDIDHFKQFNDAYGHAAGDEALIAVAECISATVRRSVDVAARYGGEEFAVLLPETSAEGTLVVAEKIRRKVQAQTVVQSDCKTVPVTVSIGCATFVPIDGAHALDLLAAADRQLYAAKAAGRNRVCSELQAAQSVEQNSSS</sequence>
<evidence type="ECO:0000256" key="1">
    <source>
        <dbReference type="ARBA" id="ARBA00004651"/>
    </source>
</evidence>